<sequence length="118" mass="13748">MSIPNETLRKVFIELQNKIVEDNRKLTSVKTQIQTKEREKRLAELTKRELTTLDSDTRTYKSVGKAFIKTDLSVLMTELDTRVVKAEKDLNDLDKTKKHLERNVNESQNALREITSSR</sequence>
<keyword evidence="5" id="KW-1185">Reference proteome</keyword>
<evidence type="ECO:0000256" key="3">
    <source>
        <dbReference type="SAM" id="Coils"/>
    </source>
</evidence>
<dbReference type="GO" id="GO:0016272">
    <property type="term" value="C:prefoldin complex"/>
    <property type="evidence" value="ECO:0007669"/>
    <property type="project" value="InterPro"/>
</dbReference>
<proteinExistence type="inferred from homology"/>
<dbReference type="GO" id="GO:0051082">
    <property type="term" value="F:unfolded protein binding"/>
    <property type="evidence" value="ECO:0007669"/>
    <property type="project" value="InterPro"/>
</dbReference>
<dbReference type="GO" id="GO:0005737">
    <property type="term" value="C:cytoplasm"/>
    <property type="evidence" value="ECO:0007669"/>
    <property type="project" value="TreeGrafter"/>
</dbReference>
<evidence type="ECO:0000256" key="1">
    <source>
        <dbReference type="ARBA" id="ARBA00008045"/>
    </source>
</evidence>
<dbReference type="AlphaFoldDB" id="A0A397U7U0"/>
<dbReference type="SUPFAM" id="SSF46579">
    <property type="entry name" value="Prefoldin"/>
    <property type="match status" value="1"/>
</dbReference>
<feature type="coiled-coil region" evidence="3">
    <location>
        <begin position="76"/>
        <end position="117"/>
    </location>
</feature>
<dbReference type="Proteomes" id="UP000266673">
    <property type="component" value="Unassembled WGS sequence"/>
</dbReference>
<keyword evidence="2" id="KW-0143">Chaperone</keyword>
<keyword evidence="3" id="KW-0175">Coiled coil</keyword>
<organism evidence="4 5">
    <name type="scientific">Gigaspora rosea</name>
    <dbReference type="NCBI Taxonomy" id="44941"/>
    <lineage>
        <taxon>Eukaryota</taxon>
        <taxon>Fungi</taxon>
        <taxon>Fungi incertae sedis</taxon>
        <taxon>Mucoromycota</taxon>
        <taxon>Glomeromycotina</taxon>
        <taxon>Glomeromycetes</taxon>
        <taxon>Diversisporales</taxon>
        <taxon>Gigasporaceae</taxon>
        <taxon>Gigaspora</taxon>
    </lineage>
</organism>
<dbReference type="GO" id="GO:0044183">
    <property type="term" value="F:protein folding chaperone"/>
    <property type="evidence" value="ECO:0007669"/>
    <property type="project" value="TreeGrafter"/>
</dbReference>
<evidence type="ECO:0000313" key="5">
    <source>
        <dbReference type="Proteomes" id="UP000266673"/>
    </source>
</evidence>
<dbReference type="OrthoDB" id="2015447at2759"/>
<evidence type="ECO:0000313" key="4">
    <source>
        <dbReference type="EMBL" id="RIB03373.1"/>
    </source>
</evidence>
<evidence type="ECO:0000256" key="2">
    <source>
        <dbReference type="ARBA" id="ARBA00023186"/>
    </source>
</evidence>
<dbReference type="EMBL" id="QKWP01002430">
    <property type="protein sequence ID" value="RIB03373.1"/>
    <property type="molecule type" value="Genomic_DNA"/>
</dbReference>
<dbReference type="PANTHER" id="PTHR20903:SF0">
    <property type="entry name" value="PREFOLDIN SUBUNIT 1"/>
    <property type="match status" value="1"/>
</dbReference>
<dbReference type="Gene3D" id="1.10.287.370">
    <property type="match status" value="1"/>
</dbReference>
<gene>
    <name evidence="4" type="ORF">C2G38_788784</name>
</gene>
<dbReference type="PANTHER" id="PTHR20903">
    <property type="entry name" value="PREFOLDIN SUBUNIT 1-RELATED"/>
    <property type="match status" value="1"/>
</dbReference>
<dbReference type="CDD" id="cd23164">
    <property type="entry name" value="Prefoldin_1"/>
    <property type="match status" value="1"/>
</dbReference>
<comment type="caution">
    <text evidence="4">The sequence shown here is derived from an EMBL/GenBank/DDBJ whole genome shotgun (WGS) entry which is preliminary data.</text>
</comment>
<comment type="similarity">
    <text evidence="1">Belongs to the prefoldin subunit beta family.</text>
</comment>
<dbReference type="InterPro" id="IPR009053">
    <property type="entry name" value="Prefoldin"/>
</dbReference>
<accession>A0A397U7U0</accession>
<protein>
    <submittedName>
        <fullName evidence="4">Prefoldin</fullName>
    </submittedName>
</protein>
<dbReference type="Pfam" id="PF01920">
    <property type="entry name" value="Prefoldin_2"/>
    <property type="match status" value="1"/>
</dbReference>
<reference evidence="4 5" key="1">
    <citation type="submission" date="2018-06" db="EMBL/GenBank/DDBJ databases">
        <title>Comparative genomics reveals the genomic features of Rhizophagus irregularis, R. cerebriforme, R. diaphanum and Gigaspora rosea, and their symbiotic lifestyle signature.</title>
        <authorList>
            <person name="Morin E."/>
            <person name="San Clemente H."/>
            <person name="Chen E.C.H."/>
            <person name="De La Providencia I."/>
            <person name="Hainaut M."/>
            <person name="Kuo A."/>
            <person name="Kohler A."/>
            <person name="Murat C."/>
            <person name="Tang N."/>
            <person name="Roy S."/>
            <person name="Loubradou J."/>
            <person name="Henrissat B."/>
            <person name="Grigoriev I.V."/>
            <person name="Corradi N."/>
            <person name="Roux C."/>
            <person name="Martin F.M."/>
        </authorList>
    </citation>
    <scope>NUCLEOTIDE SEQUENCE [LARGE SCALE GENOMIC DNA]</scope>
    <source>
        <strain evidence="4 5">DAOM 194757</strain>
    </source>
</reference>
<dbReference type="InterPro" id="IPR002777">
    <property type="entry name" value="PFD_beta-like"/>
</dbReference>
<name>A0A397U7U0_9GLOM</name>
<dbReference type="STRING" id="44941.A0A397U7U0"/>